<dbReference type="PROSITE" id="PS01079">
    <property type="entry name" value="MOCF_BIOSYNTHESIS_2"/>
    <property type="match status" value="1"/>
</dbReference>
<comment type="cofactor">
    <cofactor evidence="6">
        <name>Mg(2+)</name>
        <dbReference type="ChEBI" id="CHEBI:18420"/>
    </cofactor>
</comment>
<dbReference type="InterPro" id="IPR036688">
    <property type="entry name" value="MoeA_C_domain_IV_sf"/>
</dbReference>
<dbReference type="InterPro" id="IPR008284">
    <property type="entry name" value="MoCF_biosynth_CS"/>
</dbReference>
<comment type="catalytic activity">
    <reaction evidence="5">
        <text>adenylyl-molybdopterin + molybdate = Mo-molybdopterin + AMP + H(+)</text>
        <dbReference type="Rhea" id="RHEA:35047"/>
        <dbReference type="ChEBI" id="CHEBI:15378"/>
        <dbReference type="ChEBI" id="CHEBI:36264"/>
        <dbReference type="ChEBI" id="CHEBI:62727"/>
        <dbReference type="ChEBI" id="CHEBI:71302"/>
        <dbReference type="ChEBI" id="CHEBI:456215"/>
        <dbReference type="EC" id="2.10.1.1"/>
    </reaction>
</comment>
<dbReference type="Proteomes" id="UP001595961">
    <property type="component" value="Unassembled WGS sequence"/>
</dbReference>
<dbReference type="InterPro" id="IPR038987">
    <property type="entry name" value="MoeA-like"/>
</dbReference>
<dbReference type="Pfam" id="PF03454">
    <property type="entry name" value="MoeA_C"/>
    <property type="match status" value="1"/>
</dbReference>
<keyword evidence="6" id="KW-0808">Transferase</keyword>
<evidence type="ECO:0000256" key="3">
    <source>
        <dbReference type="ARBA" id="ARBA00010763"/>
    </source>
</evidence>
<evidence type="ECO:0000256" key="1">
    <source>
        <dbReference type="ARBA" id="ARBA00002901"/>
    </source>
</evidence>
<reference evidence="9" key="1">
    <citation type="journal article" date="2019" name="Int. J. Syst. Evol. Microbiol.">
        <title>The Global Catalogue of Microorganisms (GCM) 10K type strain sequencing project: providing services to taxonomists for standard genome sequencing and annotation.</title>
        <authorList>
            <consortium name="The Broad Institute Genomics Platform"/>
            <consortium name="The Broad Institute Genome Sequencing Center for Infectious Disease"/>
            <person name="Wu L."/>
            <person name="Ma J."/>
        </authorList>
    </citation>
    <scope>NUCLEOTIDE SEQUENCE [LARGE SCALE GENOMIC DNA]</scope>
    <source>
        <strain evidence="9">CCM 4481</strain>
    </source>
</reference>
<evidence type="ECO:0000256" key="6">
    <source>
        <dbReference type="RuleBase" id="RU365090"/>
    </source>
</evidence>
<dbReference type="Gene3D" id="3.40.980.10">
    <property type="entry name" value="MoaB/Mog-like domain"/>
    <property type="match status" value="1"/>
</dbReference>
<gene>
    <name evidence="8" type="ORF">ACFO5W_11270</name>
</gene>
<dbReference type="PANTHER" id="PTHR10192:SF5">
    <property type="entry name" value="GEPHYRIN"/>
    <property type="match status" value="1"/>
</dbReference>
<comment type="similarity">
    <text evidence="3 6">Belongs to the MoeA family.</text>
</comment>
<evidence type="ECO:0000313" key="8">
    <source>
        <dbReference type="EMBL" id="MFC4527212.1"/>
    </source>
</evidence>
<dbReference type="EMBL" id="JBHSGA010000017">
    <property type="protein sequence ID" value="MFC4527212.1"/>
    <property type="molecule type" value="Genomic_DNA"/>
</dbReference>
<dbReference type="InterPro" id="IPR001453">
    <property type="entry name" value="MoaB/Mog_dom"/>
</dbReference>
<proteinExistence type="inferred from homology"/>
<dbReference type="InterPro" id="IPR036135">
    <property type="entry name" value="MoeA_linker/N_sf"/>
</dbReference>
<keyword evidence="6" id="KW-0460">Magnesium</keyword>
<protein>
    <recommendedName>
        <fullName evidence="6">Molybdopterin molybdenumtransferase</fullName>
        <ecNumber evidence="6">2.10.1.1</ecNumber>
    </recommendedName>
</protein>
<dbReference type="RefSeq" id="WP_266149160.1">
    <property type="nucleotide sequence ID" value="NZ_CP064028.1"/>
</dbReference>
<dbReference type="InterPro" id="IPR005110">
    <property type="entry name" value="MoeA_linker/N"/>
</dbReference>
<dbReference type="SUPFAM" id="SSF63867">
    <property type="entry name" value="MoeA C-terminal domain-like"/>
    <property type="match status" value="1"/>
</dbReference>
<comment type="function">
    <text evidence="1 6">Catalyzes the insertion of molybdate into adenylated molybdopterin with the concomitant release of AMP.</text>
</comment>
<accession>A0ABV9C2W1</accession>
<evidence type="ECO:0000313" key="9">
    <source>
        <dbReference type="Proteomes" id="UP001595961"/>
    </source>
</evidence>
<dbReference type="InterPro" id="IPR036425">
    <property type="entry name" value="MoaB/Mog-like_dom_sf"/>
</dbReference>
<dbReference type="Pfam" id="PF00994">
    <property type="entry name" value="MoCF_biosynth"/>
    <property type="match status" value="1"/>
</dbReference>
<evidence type="ECO:0000256" key="5">
    <source>
        <dbReference type="ARBA" id="ARBA00047317"/>
    </source>
</evidence>
<name>A0ABV9C2W1_9GAMM</name>
<dbReference type="InterPro" id="IPR005111">
    <property type="entry name" value="MoeA_C_domain_IV"/>
</dbReference>
<dbReference type="SUPFAM" id="SSF63882">
    <property type="entry name" value="MoeA N-terminal region -like"/>
    <property type="match status" value="1"/>
</dbReference>
<evidence type="ECO:0000256" key="2">
    <source>
        <dbReference type="ARBA" id="ARBA00005046"/>
    </source>
</evidence>
<dbReference type="SMART" id="SM00852">
    <property type="entry name" value="MoCF_biosynth"/>
    <property type="match status" value="1"/>
</dbReference>
<dbReference type="EC" id="2.10.1.1" evidence="6"/>
<sequence>MSLTELLSIAEAEALIAQHMPSFGSERIRLDRAAGRILRQAVHAEHDHPPFDRVMMDGIAVRWSASLPREFTLAGSQMAGMSMQTLADATGCIEVTTGAMLPIGCDCVIPVEQLRRDSAHYQLIDGYQPSRGQFIHARASDCVAGTRLLEAGMRIGAPEAALLAANGLASVEVGKTPSIAIVSTGDELVDVGSSLGEGQIRRSNDIAIATALRLHGFDRIALEHIADDVAATQDRLTRLLGEHDVLILSGGVSMGQRDYVPAALDALGVRRVFHRIAQRPGKPMWFGIGPRQQAVFALPGNPVSALVCAIRYVKPALLVSLGMKPAPTEVVRLEAEVDTNPMLTCFVPAYVQTDAQGRSVARPVPARTSGDFSALPHTHGVVQLPPGNARVPAGSVVEFHRW</sequence>
<keyword evidence="4 6" id="KW-0501">Molybdenum cofactor biosynthesis</keyword>
<keyword evidence="6" id="KW-0500">Molybdenum</keyword>
<comment type="pathway">
    <text evidence="2 6">Cofactor biosynthesis; molybdopterin biosynthesis.</text>
</comment>
<feature type="domain" description="MoaB/Mog" evidence="7">
    <location>
        <begin position="180"/>
        <end position="319"/>
    </location>
</feature>
<dbReference type="CDD" id="cd00887">
    <property type="entry name" value="MoeA"/>
    <property type="match status" value="1"/>
</dbReference>
<evidence type="ECO:0000256" key="4">
    <source>
        <dbReference type="ARBA" id="ARBA00023150"/>
    </source>
</evidence>
<dbReference type="NCBIfam" id="TIGR00177">
    <property type="entry name" value="molyb_syn"/>
    <property type="match status" value="1"/>
</dbReference>
<dbReference type="Gene3D" id="2.40.340.10">
    <property type="entry name" value="MoeA, C-terminal, domain IV"/>
    <property type="match status" value="1"/>
</dbReference>
<evidence type="ECO:0000259" key="7">
    <source>
        <dbReference type="SMART" id="SM00852"/>
    </source>
</evidence>
<organism evidence="8 9">
    <name type="scientific">Dyella halodurans</name>
    <dbReference type="NCBI Taxonomy" id="1920171"/>
    <lineage>
        <taxon>Bacteria</taxon>
        <taxon>Pseudomonadati</taxon>
        <taxon>Pseudomonadota</taxon>
        <taxon>Gammaproteobacteria</taxon>
        <taxon>Lysobacterales</taxon>
        <taxon>Rhodanobacteraceae</taxon>
        <taxon>Dyella</taxon>
    </lineage>
</organism>
<keyword evidence="6" id="KW-0479">Metal-binding</keyword>
<dbReference type="SUPFAM" id="SSF53218">
    <property type="entry name" value="Molybdenum cofactor biosynthesis proteins"/>
    <property type="match status" value="1"/>
</dbReference>
<dbReference type="Gene3D" id="2.170.190.11">
    <property type="entry name" value="Molybdopterin biosynthesis moea protein, domain 3"/>
    <property type="match status" value="1"/>
</dbReference>
<dbReference type="Pfam" id="PF03453">
    <property type="entry name" value="MoeA_N"/>
    <property type="match status" value="1"/>
</dbReference>
<comment type="caution">
    <text evidence="8">The sequence shown here is derived from an EMBL/GenBank/DDBJ whole genome shotgun (WGS) entry which is preliminary data.</text>
</comment>
<keyword evidence="9" id="KW-1185">Reference proteome</keyword>
<dbReference type="PANTHER" id="PTHR10192">
    <property type="entry name" value="MOLYBDOPTERIN BIOSYNTHESIS PROTEIN"/>
    <property type="match status" value="1"/>
</dbReference>
<dbReference type="Gene3D" id="3.90.105.10">
    <property type="entry name" value="Molybdopterin biosynthesis moea protein, domain 2"/>
    <property type="match status" value="1"/>
</dbReference>